<name>A0ABY6LUX5_9ARAC</name>
<dbReference type="EMBL" id="CP092886">
    <property type="protein sequence ID" value="UYV85046.1"/>
    <property type="molecule type" value="Genomic_DNA"/>
</dbReference>
<evidence type="ECO:0000313" key="2">
    <source>
        <dbReference type="Proteomes" id="UP001235939"/>
    </source>
</evidence>
<reference evidence="1 2" key="1">
    <citation type="submission" date="2022-03" db="EMBL/GenBank/DDBJ databases">
        <title>A chromosomal length assembly of Cordylochernes scorpioides.</title>
        <authorList>
            <person name="Zeh D."/>
            <person name="Zeh J."/>
        </authorList>
    </citation>
    <scope>NUCLEOTIDE SEQUENCE [LARGE SCALE GENOMIC DNA]</scope>
    <source>
        <strain evidence="1">IN4F17</strain>
        <tissue evidence="1">Whole Body</tissue>
    </source>
</reference>
<sequence>MFNSLLDPTIGGNLDLGSRPGKSLLHCSINDRLCSTLDSFFNLPPPPNSRLFHFSPYPSCLSPSPDPSFTAVELSIAHRNLRLKKSCGLPPRPFLQMARSVLPQLFPGFFNSCFSVGHFPSLWKAGRLLLLSKRSTSTDFNHNCRPIILLPILSKLLESLMAFRLSHHFESNQLLHPLPSPSQH</sequence>
<keyword evidence="2" id="KW-1185">Reference proteome</keyword>
<dbReference type="Proteomes" id="UP001235939">
    <property type="component" value="Chromosome X"/>
</dbReference>
<gene>
    <name evidence="1" type="ORF">LAZ67_X004398</name>
</gene>
<protein>
    <submittedName>
        <fullName evidence="1">Uncharacterized protein</fullName>
    </submittedName>
</protein>
<accession>A0ABY6LUX5</accession>
<proteinExistence type="predicted"/>
<organism evidence="1 2">
    <name type="scientific">Cordylochernes scorpioides</name>
    <dbReference type="NCBI Taxonomy" id="51811"/>
    <lineage>
        <taxon>Eukaryota</taxon>
        <taxon>Metazoa</taxon>
        <taxon>Ecdysozoa</taxon>
        <taxon>Arthropoda</taxon>
        <taxon>Chelicerata</taxon>
        <taxon>Arachnida</taxon>
        <taxon>Pseudoscorpiones</taxon>
        <taxon>Cheliferoidea</taxon>
        <taxon>Chernetidae</taxon>
        <taxon>Cordylochernes</taxon>
    </lineage>
</organism>
<evidence type="ECO:0000313" key="1">
    <source>
        <dbReference type="EMBL" id="UYV85046.1"/>
    </source>
</evidence>